<dbReference type="Pfam" id="PF16755">
    <property type="entry name" value="Beta-prop_NUP159_NUP214"/>
    <property type="match status" value="1"/>
</dbReference>
<comment type="subcellular location">
    <subcellularLocation>
        <location evidence="1">Nucleus</location>
    </subcellularLocation>
</comment>
<feature type="compositionally biased region" description="Low complexity" evidence="6">
    <location>
        <begin position="793"/>
        <end position="809"/>
    </location>
</feature>
<accession>A0A401GXE3</accession>
<evidence type="ECO:0000256" key="6">
    <source>
        <dbReference type="SAM" id="MobiDB-lite"/>
    </source>
</evidence>
<dbReference type="InterPro" id="IPR015943">
    <property type="entry name" value="WD40/YVTN_repeat-like_dom_sf"/>
</dbReference>
<feature type="domain" description="Nucleoporin Nup159/Nup146 N-terminal" evidence="7">
    <location>
        <begin position="58"/>
        <end position="398"/>
    </location>
</feature>
<dbReference type="RefSeq" id="XP_027617808.1">
    <property type="nucleotide sequence ID" value="XM_027762007.1"/>
</dbReference>
<feature type="compositionally biased region" description="Low complexity" evidence="6">
    <location>
        <begin position="2212"/>
        <end position="2222"/>
    </location>
</feature>
<feature type="region of interest" description="Disordered" evidence="6">
    <location>
        <begin position="1266"/>
        <end position="1565"/>
    </location>
</feature>
<feature type="compositionally biased region" description="Acidic residues" evidence="6">
    <location>
        <begin position="994"/>
        <end position="1004"/>
    </location>
</feature>
<feature type="region of interest" description="Disordered" evidence="6">
    <location>
        <begin position="2249"/>
        <end position="2330"/>
    </location>
</feature>
<dbReference type="Gene3D" id="2.130.10.10">
    <property type="entry name" value="YVTN repeat-like/Quinoprotein amine dehydrogenase"/>
    <property type="match status" value="1"/>
</dbReference>
<feature type="coiled-coil region" evidence="5">
    <location>
        <begin position="1830"/>
        <end position="1864"/>
    </location>
</feature>
<feature type="compositionally biased region" description="Low complexity" evidence="6">
    <location>
        <begin position="1309"/>
        <end position="1320"/>
    </location>
</feature>
<gene>
    <name evidence="8" type="ORF">SCP_1001390</name>
</gene>
<feature type="region of interest" description="Disordered" evidence="6">
    <location>
        <begin position="2070"/>
        <end position="2132"/>
    </location>
</feature>
<evidence type="ECO:0000313" key="9">
    <source>
        <dbReference type="Proteomes" id="UP000287166"/>
    </source>
</evidence>
<keyword evidence="5" id="KW-0175">Coiled coil</keyword>
<protein>
    <recommendedName>
        <fullName evidence="7">Nucleoporin Nup159/Nup146 N-terminal domain-containing protein</fullName>
    </recommendedName>
</protein>
<feature type="compositionally biased region" description="Low complexity" evidence="6">
    <location>
        <begin position="1380"/>
        <end position="1413"/>
    </location>
</feature>
<feature type="region of interest" description="Disordered" evidence="6">
    <location>
        <begin position="2201"/>
        <end position="2234"/>
    </location>
</feature>
<feature type="region of interest" description="Disordered" evidence="6">
    <location>
        <begin position="720"/>
        <end position="841"/>
    </location>
</feature>
<feature type="region of interest" description="Disordered" evidence="6">
    <location>
        <begin position="1974"/>
        <end position="2001"/>
    </location>
</feature>
<feature type="compositionally biased region" description="Low complexity" evidence="6">
    <location>
        <begin position="1521"/>
        <end position="1538"/>
    </location>
</feature>
<feature type="region of interest" description="Disordered" evidence="6">
    <location>
        <begin position="864"/>
        <end position="1175"/>
    </location>
</feature>
<dbReference type="GeneID" id="38783812"/>
<feature type="compositionally biased region" description="Low complexity" evidence="6">
    <location>
        <begin position="2083"/>
        <end position="2101"/>
    </location>
</feature>
<feature type="compositionally biased region" description="Low complexity" evidence="6">
    <location>
        <begin position="870"/>
        <end position="901"/>
    </location>
</feature>
<feature type="compositionally biased region" description="Low complexity" evidence="6">
    <location>
        <begin position="1056"/>
        <end position="1078"/>
    </location>
</feature>
<dbReference type="OrthoDB" id="248320at2759"/>
<dbReference type="InParanoid" id="A0A401GXE3"/>
<evidence type="ECO:0000256" key="5">
    <source>
        <dbReference type="SAM" id="Coils"/>
    </source>
</evidence>
<feature type="compositionally biased region" description="Low complexity" evidence="6">
    <location>
        <begin position="1466"/>
        <end position="1475"/>
    </location>
</feature>
<keyword evidence="9" id="KW-1185">Reference proteome</keyword>
<feature type="compositionally biased region" description="Low complexity" evidence="6">
    <location>
        <begin position="728"/>
        <end position="740"/>
    </location>
</feature>
<dbReference type="SUPFAM" id="SSF117289">
    <property type="entry name" value="Nucleoporin domain"/>
    <property type="match status" value="1"/>
</dbReference>
<organism evidence="8 9">
    <name type="scientific">Sparassis crispa</name>
    <dbReference type="NCBI Taxonomy" id="139825"/>
    <lineage>
        <taxon>Eukaryota</taxon>
        <taxon>Fungi</taxon>
        <taxon>Dikarya</taxon>
        <taxon>Basidiomycota</taxon>
        <taxon>Agaricomycotina</taxon>
        <taxon>Agaricomycetes</taxon>
        <taxon>Polyporales</taxon>
        <taxon>Sparassidaceae</taxon>
        <taxon>Sparassis</taxon>
    </lineage>
</organism>
<dbReference type="GO" id="GO:0005634">
    <property type="term" value="C:nucleus"/>
    <property type="evidence" value="ECO:0007669"/>
    <property type="project" value="UniProtKB-SubCell"/>
</dbReference>
<evidence type="ECO:0000256" key="3">
    <source>
        <dbReference type="ARBA" id="ARBA00022581"/>
    </source>
</evidence>
<feature type="compositionally biased region" description="Basic and acidic residues" evidence="6">
    <location>
        <begin position="1322"/>
        <end position="1336"/>
    </location>
</feature>
<evidence type="ECO:0000259" key="7">
    <source>
        <dbReference type="Pfam" id="PF16755"/>
    </source>
</evidence>
<feature type="compositionally biased region" description="Pro residues" evidence="6">
    <location>
        <begin position="452"/>
        <end position="462"/>
    </location>
</feature>
<feature type="coiled-coil region" evidence="5">
    <location>
        <begin position="1756"/>
        <end position="1790"/>
    </location>
</feature>
<feature type="region of interest" description="Disordered" evidence="6">
    <location>
        <begin position="445"/>
        <end position="491"/>
    </location>
</feature>
<feature type="region of interest" description="Disordered" evidence="6">
    <location>
        <begin position="1640"/>
        <end position="1664"/>
    </location>
</feature>
<evidence type="ECO:0000256" key="4">
    <source>
        <dbReference type="ARBA" id="ARBA00023242"/>
    </source>
</evidence>
<keyword evidence="3" id="KW-0945">Host-virus interaction</keyword>
<feature type="compositionally biased region" description="Polar residues" evidence="6">
    <location>
        <begin position="1"/>
        <end position="19"/>
    </location>
</feature>
<name>A0A401GXE3_9APHY</name>
<sequence>MNVTQLQAPPQLKAQTTSEDPVDKNGEFLALRMLNKRARVRVSPGSLEYESLRTPGRVFAVANSRGWFAAASRNADLSNGFILSTLSELRAAFMTGTAKNGEIVFQAQHRLPLPSLPSALVFSSHDTRLVVGLANGRLLVYDTQSIFAGSTNVPQPIFTYDRDKPFLDITPNPGDMADLVAILRAGVNNPGELAVEVLDTQKLQMVGGWQSGGTPDTRPTALSWSAKGKQLALGLQNGDIIAFSPMTTSTARGRVPRPPSAEGQTIMSTTWLSNTEFYNIYTPFPPLPPNAEQTHLIVNFDPKTYSLTEVKLKPPFLPFPGICSPGSFHTLLRGWASAKLLLFAGDSSSCDLGVIGIVDDAWCNISLEETSMPTVPLDKEMNDTVLMGLEIDLTNTDQYRFTTVSGEGMDVPPPPIMYLYASDGTLSAWHVIHSSGIGYPGMATASASTPVPQQPQPSPIPPAQGAFGQPPTSSAFRSPTSAFNQPTAPTFTQPAVPAFGQPVAPAFSQPVAPAFSQPSAPAFGQPSAPAFGQSSLGPGLAPTFPTSGGFAAFAAGPSKFGQSSFGLGAMSSAPPPSQTPQESMAMQVSTASDDVMVADTDTGFGGLSLGGGGSDKGKERTGGGFGVFGQPSLAPPDANKPVSAFGGGGVIRPASGFGAFGNMNQGPSPFGSPQPAPGLGAFSNLRTQQSAFGSGTPTFGAPAQGSVIKPAIGFGAFANQGPLPFGAPQSPSTSQTEPSPVIKPATGFGAFANQGPSPFGAPQSPSATPAQPSAAPTSMIKPATGFGAFANQGPSAFGTPSTSSSFGTPVAAPAESKPSSAFGQPSFGQPSPLGSSVFGQPAFGQPSAFGKLAFGQSAFAQPSFGQSSLAQPATQPTTTPFGSPSGISGGFSAFAKAGPSAYGTLLPARNDKSAAPALTERVPKEEAAPKEETTSKPEATPKETMSQEAAAAKEEAAPQEEAASKEETALKEAVPNEEAARKEVASPKEGAIPNDEEAPEEEGNKEEASKEEPEVMLIGGVLPTLRNISGGPSPGVRPMPASPSALVPHTPVRAASPSDSSSPSRPSTPSSPSSPTSPQEAETPVAPPSTTPSTTPAAPPPSGGAFSGLKTTPYGFGPLQPGFGAFGGGTNPSSPFFKVAQSPETPPKPVSVFGSLPSTPVTPTPKELGNTPAFGAPSALGARSVFGGAVPPVTVPASGGFAAFSGSTSAFGAAAASGKSFGELLRQKEEKKEEPEKPLSVFSILASQGATRLATALQEELERVELEFEEGEEGYPNIDDDAASFLSESASEESIDGHLEGIPEEHPSSRSPSPTSVEESTSTEKLKSVDKGKAREGSTTPPGTPAKVVTSTVVNQPPAASVAGPATPSPTGSSIGIGLGRPSSRPVRSSPLASAPINGETEAAPSPAASLAEGKTESEQVGERSGANSEGSSRPTSPHLLSTLGATPTPSMSPFSLTPSVTPPLSADSNASSSSKPLLGVSNISPFGIPDVKSTTPPTNIFGSKVFTLNPSVAQSKEGASASQPSTTSPPESKSNSPADTPEAPKSALAGLALPPGGKIGGLPAAPGTATARVASLSSGKTLAGPLFGTKLPELPKPPSTTLMGALAPSSTPPTSSGKLFATPALILKPPAGSIFGTPATGKPSASSSAFGKPAGTPGTSAAPSVAPGGLLGNKLIAVPAADKPSADKAVAVTSPEEGMAREFLAVLVMVAQELRTLRSMTTDAGKKRENLYKPTNRVYTRADLSIETSWAVSDLEQLAQIMKSIEQDLKELEEEKVDCIAMLQEVESSMLKATTRKEEVVRFSRASRDAEFAKMLKARSLGPEHLETQSQLRRDIKALRDRIQQLEDHIQESKKKLSLMKANKPGIRAPSLDTINRICRNIDTAITQEEDHVAKLVARTAQLTLKPEPESRDRRLPDKTGRPFEVTPNVAMSTAAALNAEMSAHKLKIALLAARKEPLLNTQAATAKRVLIRRPLTLPTRPTQAPGTSLTGTHMKDPQLNKPAPVPVGLFGTPLTSMPIRGKQPIAPNQPVSSPVSLFGTSLPTTPVKVAQLSPAPVALPTTPVKEDVFASMGPLPPFNTGGSLSSSPPSGGGSRQRYSSGKHHAKPIPLKKTSATTAPPPNFSWGPLPGISPSSAGGSVPALPVPLISANAPTVPALPVPISQPNAANAKGGPPPLPFLINATKPLSVSPLPFPIVKASSAPLVPPSQPNATNPANAQSAPPPLPSPISAAKALSVPPLPFPISKASSAPITPAVSPLPLPIVKASSAPSSSPVPPSQPDSAESDSRSATPDSAKTESAKVPDAPQPQPLSLSSSWVTEGFKEGKPA</sequence>
<reference evidence="8 9" key="1">
    <citation type="journal article" date="2018" name="Sci. Rep.">
        <title>Genome sequence of the cauliflower mushroom Sparassis crispa (Hanabiratake) and its association with beneficial usage.</title>
        <authorList>
            <person name="Kiyama R."/>
            <person name="Furutani Y."/>
            <person name="Kawaguchi K."/>
            <person name="Nakanishi T."/>
        </authorList>
    </citation>
    <scope>NUCLEOTIDE SEQUENCE [LARGE SCALE GENOMIC DNA]</scope>
</reference>
<feature type="compositionally biased region" description="Polar residues" evidence="6">
    <location>
        <begin position="1426"/>
        <end position="1460"/>
    </location>
</feature>
<feature type="compositionally biased region" description="Basic and acidic residues" evidence="6">
    <location>
        <begin position="951"/>
        <end position="970"/>
    </location>
</feature>
<feature type="compositionally biased region" description="Polar residues" evidence="6">
    <location>
        <begin position="1981"/>
        <end position="1993"/>
    </location>
</feature>
<feature type="compositionally biased region" description="Polar residues" evidence="6">
    <location>
        <begin position="1493"/>
        <end position="1515"/>
    </location>
</feature>
<dbReference type="STRING" id="139825.A0A401GXE3"/>
<dbReference type="InterPro" id="IPR039462">
    <property type="entry name" value="Nup159/Nup146_N"/>
</dbReference>
<feature type="compositionally biased region" description="Basic and acidic residues" evidence="6">
    <location>
        <begin position="921"/>
        <end position="941"/>
    </location>
</feature>
<feature type="region of interest" description="Disordered" evidence="6">
    <location>
        <begin position="1"/>
        <end position="21"/>
    </location>
</feature>
<feature type="compositionally biased region" description="Basic and acidic residues" evidence="6">
    <location>
        <begin position="1295"/>
        <end position="1308"/>
    </location>
</feature>
<dbReference type="Proteomes" id="UP000287166">
    <property type="component" value="Unassembled WGS sequence"/>
</dbReference>
<evidence type="ECO:0000256" key="2">
    <source>
        <dbReference type="ARBA" id="ARBA00022448"/>
    </source>
</evidence>
<dbReference type="PANTHER" id="PTHR13037:SF24">
    <property type="entry name" value="POLYCOMB PROTEIN PCL-RELATED"/>
    <property type="match status" value="1"/>
</dbReference>
<feature type="compositionally biased region" description="Acidic residues" evidence="6">
    <location>
        <begin position="1267"/>
        <end position="1282"/>
    </location>
</feature>
<dbReference type="EMBL" id="BFAD01000010">
    <property type="protein sequence ID" value="GBE86895.1"/>
    <property type="molecule type" value="Genomic_DNA"/>
</dbReference>
<keyword evidence="2" id="KW-0813">Transport</keyword>
<keyword evidence="4" id="KW-0539">Nucleus</keyword>
<feature type="compositionally biased region" description="Polar residues" evidence="6">
    <location>
        <begin position="817"/>
        <end position="838"/>
    </location>
</feature>
<comment type="caution">
    <text evidence="8">The sequence shown here is derived from an EMBL/GenBank/DDBJ whole genome shotgun (WGS) entry which is preliminary data.</text>
</comment>
<dbReference type="PANTHER" id="PTHR13037">
    <property type="entry name" value="FORMIN"/>
    <property type="match status" value="1"/>
</dbReference>
<proteinExistence type="predicted"/>
<feature type="compositionally biased region" description="Low complexity" evidence="6">
    <location>
        <begin position="761"/>
        <end position="778"/>
    </location>
</feature>
<evidence type="ECO:0000256" key="1">
    <source>
        <dbReference type="ARBA" id="ARBA00004123"/>
    </source>
</evidence>
<evidence type="ECO:0000313" key="8">
    <source>
        <dbReference type="EMBL" id="GBE86895.1"/>
    </source>
</evidence>
<feature type="compositionally biased region" description="Polar residues" evidence="6">
    <location>
        <begin position="470"/>
        <end position="491"/>
    </location>
</feature>